<feature type="transmembrane region" description="Helical" evidence="9">
    <location>
        <begin position="44"/>
        <end position="67"/>
    </location>
</feature>
<gene>
    <name evidence="11" type="ORF">FME351_LOCUS8690</name>
    <name evidence="10" type="ORF">LUA448_LOCUS11254</name>
</gene>
<comment type="caution">
    <text evidence="10">The sequence shown here is derived from an EMBL/GenBank/DDBJ whole genome shotgun (WGS) entry which is preliminary data.</text>
</comment>
<evidence type="ECO:0000256" key="9">
    <source>
        <dbReference type="RuleBase" id="RU363100"/>
    </source>
</evidence>
<keyword evidence="5 9" id="KW-0999">Mitochondrion inner membrane</keyword>
<keyword evidence="3 9" id="KW-0813">Transport</keyword>
<sequence>MNEDENERFLVIGMWRSIYNNVHMLFSIDENANELELIRSSTQLILTLVFILCCNNGIIISSWFIPIKKQRNARLFNEHFWGPVANWGLPLAALADLKKDPEIISPKMTVALCFYSMLFMRFALQVKPKNRLLFACHFANECAQLMQLARFLNHKYGTPKPMKQYQVPSDLVQSK</sequence>
<evidence type="ECO:0000256" key="8">
    <source>
        <dbReference type="ARBA" id="ARBA00023136"/>
    </source>
</evidence>
<comment type="similarity">
    <text evidence="2 9">Belongs to the mitochondrial pyruvate carrier (MPC) (TC 2.A.105) family.</text>
</comment>
<evidence type="ECO:0000256" key="1">
    <source>
        <dbReference type="ARBA" id="ARBA00004448"/>
    </source>
</evidence>
<dbReference type="EMBL" id="CAJNYU010000913">
    <property type="protein sequence ID" value="CAF3396938.1"/>
    <property type="molecule type" value="Genomic_DNA"/>
</dbReference>
<dbReference type="InterPro" id="IPR005336">
    <property type="entry name" value="MPC"/>
</dbReference>
<comment type="function">
    <text evidence="9">Mediates the uptake of pyruvate into mitochondria.</text>
</comment>
<name>A0A817UNG3_9BILA</name>
<evidence type="ECO:0000256" key="6">
    <source>
        <dbReference type="ARBA" id="ARBA00022989"/>
    </source>
</evidence>
<evidence type="ECO:0000313" key="11">
    <source>
        <dbReference type="EMBL" id="CAF3396938.1"/>
    </source>
</evidence>
<organism evidence="10 12">
    <name type="scientific">Rotaria socialis</name>
    <dbReference type="NCBI Taxonomy" id="392032"/>
    <lineage>
        <taxon>Eukaryota</taxon>
        <taxon>Metazoa</taxon>
        <taxon>Spiralia</taxon>
        <taxon>Gnathifera</taxon>
        <taxon>Rotifera</taxon>
        <taxon>Eurotatoria</taxon>
        <taxon>Bdelloidea</taxon>
        <taxon>Philodinida</taxon>
        <taxon>Philodinidae</taxon>
        <taxon>Rotaria</taxon>
    </lineage>
</organism>
<dbReference type="GO" id="GO:0005743">
    <property type="term" value="C:mitochondrial inner membrane"/>
    <property type="evidence" value="ECO:0007669"/>
    <property type="project" value="UniProtKB-SubCell"/>
</dbReference>
<comment type="caution">
    <text evidence="9">Lacks conserved residue(s) required for the propagation of feature annotation.</text>
</comment>
<evidence type="ECO:0000256" key="7">
    <source>
        <dbReference type="ARBA" id="ARBA00023128"/>
    </source>
</evidence>
<protein>
    <recommendedName>
        <fullName evidence="9">Mitochondrial pyruvate carrier</fullName>
    </recommendedName>
</protein>
<keyword evidence="7 9" id="KW-0496">Mitochondrion</keyword>
<dbReference type="Pfam" id="PF03650">
    <property type="entry name" value="MPC"/>
    <property type="match status" value="1"/>
</dbReference>
<dbReference type="PANTHER" id="PTHR14154">
    <property type="entry name" value="UPF0041 BRAIN PROTEIN 44-RELATED"/>
    <property type="match status" value="1"/>
</dbReference>
<evidence type="ECO:0000313" key="10">
    <source>
        <dbReference type="EMBL" id="CAF3332371.1"/>
    </source>
</evidence>
<keyword evidence="6 9" id="KW-1133">Transmembrane helix</keyword>
<evidence type="ECO:0000256" key="4">
    <source>
        <dbReference type="ARBA" id="ARBA00022692"/>
    </source>
</evidence>
<dbReference type="EMBL" id="CAJNYD010001365">
    <property type="protein sequence ID" value="CAF3332371.1"/>
    <property type="molecule type" value="Genomic_DNA"/>
</dbReference>
<evidence type="ECO:0000256" key="3">
    <source>
        <dbReference type="ARBA" id="ARBA00022448"/>
    </source>
</evidence>
<reference evidence="10" key="1">
    <citation type="submission" date="2021-02" db="EMBL/GenBank/DDBJ databases">
        <authorList>
            <person name="Nowell W R."/>
        </authorList>
    </citation>
    <scope>NUCLEOTIDE SEQUENCE</scope>
</reference>
<dbReference type="GO" id="GO:0006850">
    <property type="term" value="P:pyruvate import into mitochondria"/>
    <property type="evidence" value="ECO:0007669"/>
    <property type="project" value="InterPro"/>
</dbReference>
<proteinExistence type="inferred from homology"/>
<evidence type="ECO:0000256" key="2">
    <source>
        <dbReference type="ARBA" id="ARBA00006416"/>
    </source>
</evidence>
<dbReference type="Proteomes" id="UP000663869">
    <property type="component" value="Unassembled WGS sequence"/>
</dbReference>
<dbReference type="AlphaFoldDB" id="A0A817UNG3"/>
<evidence type="ECO:0000256" key="5">
    <source>
        <dbReference type="ARBA" id="ARBA00022792"/>
    </source>
</evidence>
<comment type="subcellular location">
    <subcellularLocation>
        <location evidence="1 9">Mitochondrion inner membrane</location>
        <topology evidence="1 9">Multi-pass membrane protein</topology>
    </subcellularLocation>
</comment>
<keyword evidence="4 9" id="KW-0812">Transmembrane</keyword>
<evidence type="ECO:0000313" key="12">
    <source>
        <dbReference type="Proteomes" id="UP000663833"/>
    </source>
</evidence>
<keyword evidence="8 9" id="KW-0472">Membrane</keyword>
<accession>A0A817UNG3</accession>
<dbReference type="Proteomes" id="UP000663833">
    <property type="component" value="Unassembled WGS sequence"/>
</dbReference>